<dbReference type="AlphaFoldDB" id="A0A2P5XCE5"/>
<evidence type="ECO:0000313" key="2">
    <source>
        <dbReference type="Proteomes" id="UP000239757"/>
    </source>
</evidence>
<gene>
    <name evidence="1" type="ORF">GOBAR_AA19656</name>
</gene>
<name>A0A2P5XCE5_GOSBA</name>
<organism evidence="1 2">
    <name type="scientific">Gossypium barbadense</name>
    <name type="common">Sea Island cotton</name>
    <name type="synonym">Hibiscus barbadensis</name>
    <dbReference type="NCBI Taxonomy" id="3634"/>
    <lineage>
        <taxon>Eukaryota</taxon>
        <taxon>Viridiplantae</taxon>
        <taxon>Streptophyta</taxon>
        <taxon>Embryophyta</taxon>
        <taxon>Tracheophyta</taxon>
        <taxon>Spermatophyta</taxon>
        <taxon>Magnoliopsida</taxon>
        <taxon>eudicotyledons</taxon>
        <taxon>Gunneridae</taxon>
        <taxon>Pentapetalae</taxon>
        <taxon>rosids</taxon>
        <taxon>malvids</taxon>
        <taxon>Malvales</taxon>
        <taxon>Malvaceae</taxon>
        <taxon>Malvoideae</taxon>
        <taxon>Gossypium</taxon>
    </lineage>
</organism>
<dbReference type="Proteomes" id="UP000239757">
    <property type="component" value="Unassembled WGS sequence"/>
</dbReference>
<proteinExistence type="predicted"/>
<protein>
    <submittedName>
        <fullName evidence="1">Uncharacterized protein</fullName>
    </submittedName>
</protein>
<sequence>MEREKGPRREAWHLVFFKVLYCVSSRALRGQRMWTADLVEIVLKLEIGRCVAGSNCKAADGVIQRAATIVIITAFNWAVAPHKAVLLRHTSNSKCILESMCRIHHKPSRA</sequence>
<accession>A0A2P5XCE5</accession>
<dbReference type="EMBL" id="KZ665193">
    <property type="protein sequence ID" value="PPS01010.1"/>
    <property type="molecule type" value="Genomic_DNA"/>
</dbReference>
<evidence type="ECO:0000313" key="1">
    <source>
        <dbReference type="EMBL" id="PPS01010.1"/>
    </source>
</evidence>
<reference evidence="1 2" key="1">
    <citation type="submission" date="2015-01" db="EMBL/GenBank/DDBJ databases">
        <title>Genome of allotetraploid Gossypium barbadense reveals genomic plasticity and fiber elongation in cotton evolution.</title>
        <authorList>
            <person name="Chen X."/>
            <person name="Liu X."/>
            <person name="Zhao B."/>
            <person name="Zheng H."/>
            <person name="Hu Y."/>
            <person name="Lu G."/>
            <person name="Yang C."/>
            <person name="Chen J."/>
            <person name="Shan C."/>
            <person name="Zhang L."/>
            <person name="Zhou Y."/>
            <person name="Wang L."/>
            <person name="Guo W."/>
            <person name="Bai Y."/>
            <person name="Ruan J."/>
            <person name="Shangguan X."/>
            <person name="Mao Y."/>
            <person name="Jiang J."/>
            <person name="Zhu Y."/>
            <person name="Lei J."/>
            <person name="Kang H."/>
            <person name="Chen S."/>
            <person name="He X."/>
            <person name="Wang R."/>
            <person name="Wang Y."/>
            <person name="Chen J."/>
            <person name="Wang L."/>
            <person name="Yu S."/>
            <person name="Wang B."/>
            <person name="Wei J."/>
            <person name="Song S."/>
            <person name="Lu X."/>
            <person name="Gao Z."/>
            <person name="Gu W."/>
            <person name="Deng X."/>
            <person name="Ma D."/>
            <person name="Wang S."/>
            <person name="Liang W."/>
            <person name="Fang L."/>
            <person name="Cai C."/>
            <person name="Zhu X."/>
            <person name="Zhou B."/>
            <person name="Zhang Y."/>
            <person name="Chen Z."/>
            <person name="Xu S."/>
            <person name="Zhu R."/>
            <person name="Wang S."/>
            <person name="Zhang T."/>
            <person name="Zhao G."/>
        </authorList>
    </citation>
    <scope>NUCLEOTIDE SEQUENCE [LARGE SCALE GENOMIC DNA]</scope>
    <source>
        <strain evidence="2">cv. Xinhai21</strain>
        <tissue evidence="1">Leaf</tissue>
    </source>
</reference>